<dbReference type="Proteomes" id="UP000067626">
    <property type="component" value="Chromosome"/>
</dbReference>
<dbReference type="RefSeq" id="WP_050429596.1">
    <property type="nucleotide sequence ID" value="NZ_CP012159.1"/>
</dbReference>
<accession>A0A0K1E9E5</accession>
<organism evidence="2 3">
    <name type="scientific">Chondromyces crocatus</name>
    <dbReference type="NCBI Taxonomy" id="52"/>
    <lineage>
        <taxon>Bacteria</taxon>
        <taxon>Pseudomonadati</taxon>
        <taxon>Myxococcota</taxon>
        <taxon>Polyangia</taxon>
        <taxon>Polyangiales</taxon>
        <taxon>Polyangiaceae</taxon>
        <taxon>Chondromyces</taxon>
    </lineage>
</organism>
<proteinExistence type="predicted"/>
<evidence type="ECO:0000259" key="1">
    <source>
        <dbReference type="Pfam" id="PF14280"/>
    </source>
</evidence>
<name>A0A0K1E9E5_CHOCO</name>
<keyword evidence="3" id="KW-1185">Reference proteome</keyword>
<dbReference type="KEGG" id="ccro:CMC5_013230"/>
<gene>
    <name evidence="2" type="ORF">CMC5_013230</name>
</gene>
<dbReference type="AlphaFoldDB" id="A0A0K1E9E5"/>
<dbReference type="Pfam" id="PF14280">
    <property type="entry name" value="DUF4365"/>
    <property type="match status" value="1"/>
</dbReference>
<dbReference type="STRING" id="52.CMC5_013230"/>
<dbReference type="EMBL" id="CP012159">
    <property type="protein sequence ID" value="AKT37193.1"/>
    <property type="molecule type" value="Genomic_DNA"/>
</dbReference>
<evidence type="ECO:0000313" key="2">
    <source>
        <dbReference type="EMBL" id="AKT37193.1"/>
    </source>
</evidence>
<feature type="domain" description="DUF4365" evidence="1">
    <location>
        <begin position="10"/>
        <end position="160"/>
    </location>
</feature>
<reference evidence="2 3" key="1">
    <citation type="submission" date="2015-07" db="EMBL/GenBank/DDBJ databases">
        <title>Genome analysis of myxobacterium Chondromyces crocatus Cm c5 reveals a high potential for natural compound synthesis and the genetic basis for the loss of fruiting body formation.</title>
        <authorList>
            <person name="Zaburannyi N."/>
            <person name="Bunk B."/>
            <person name="Maier J."/>
            <person name="Overmann J."/>
            <person name="Mueller R."/>
        </authorList>
    </citation>
    <scope>NUCLEOTIDE SEQUENCE [LARGE SCALE GENOMIC DNA]</scope>
    <source>
        <strain evidence="2 3">Cm c5</strain>
    </source>
</reference>
<protein>
    <recommendedName>
        <fullName evidence="1">DUF4365 domain-containing protein</fullName>
    </recommendedName>
</protein>
<dbReference type="InterPro" id="IPR025375">
    <property type="entry name" value="DUF4365"/>
</dbReference>
<sequence>MLTDNDVKEHLALAYVYAVATRARCSFDQPRVDRDSIDVKLGFRNDGDPEAVLRSPELALQVKACTTAPTSDADLTFFLKRKNHHDLVKRAQTPRLLVVVHLPSDPAEWLHLSEQQLVLRRCGYWLDLKGHTPTMNETGETVRLPRHQIFDPPTLERLMRCAARQEDLR</sequence>
<evidence type="ECO:0000313" key="3">
    <source>
        <dbReference type="Proteomes" id="UP000067626"/>
    </source>
</evidence>